<feature type="domain" description="AB hydrolase-1" evidence="2">
    <location>
        <begin position="78"/>
        <end position="302"/>
    </location>
</feature>
<dbReference type="AlphaFoldDB" id="A0A4S2HAC8"/>
<sequence>MASAASRAGSPDEDCGPACSEHVVSLELSGGQFVQATGRLTGPAGAPAIAVLGGVSATRCLVTQNGQAGWWPGVAGEGHALDPRRFQLLSVDFLAENVAPFPTVHDQAEAVLALADAAGLARFAVVGASYGGVVALAMAQRAPERIASLALLAAAGRVHPMAQAWRSIQRDMVSFALARNDGAGGLELARRLAMTTYRTHEEFESRFVEPAPGSRDAAGVAAYLKVRGAQYAASTAPERFLALSKSMDSVEIDFARIDCPCALLGFESDRLVPPGDIIWTAAQIRGARHEIAPSLFGHDGFLKECARVNAFLESVL</sequence>
<dbReference type="GO" id="GO:0009086">
    <property type="term" value="P:methionine biosynthetic process"/>
    <property type="evidence" value="ECO:0007669"/>
    <property type="project" value="TreeGrafter"/>
</dbReference>
<protein>
    <submittedName>
        <fullName evidence="3">Homoserine O-succinyltransferase</fullName>
        <ecNumber evidence="3">2.3.1.46</ecNumber>
    </submittedName>
</protein>
<proteinExistence type="predicted"/>
<dbReference type="EC" id="2.3.1.46" evidence="3"/>
<dbReference type="SUPFAM" id="SSF53474">
    <property type="entry name" value="alpha/beta-Hydrolases"/>
    <property type="match status" value="1"/>
</dbReference>
<evidence type="ECO:0000259" key="2">
    <source>
        <dbReference type="Pfam" id="PF00561"/>
    </source>
</evidence>
<dbReference type="NCBIfam" id="NF006449">
    <property type="entry name" value="PRK08775.1"/>
    <property type="match status" value="1"/>
</dbReference>
<dbReference type="GO" id="GO:0009092">
    <property type="term" value="P:homoserine metabolic process"/>
    <property type="evidence" value="ECO:0007669"/>
    <property type="project" value="TreeGrafter"/>
</dbReference>
<dbReference type="Proteomes" id="UP000305451">
    <property type="component" value="Unassembled WGS sequence"/>
</dbReference>
<gene>
    <name evidence="3" type="ORF">E5162_07310</name>
</gene>
<keyword evidence="1 3" id="KW-0808">Transferase</keyword>
<dbReference type="RefSeq" id="WP_135944436.1">
    <property type="nucleotide sequence ID" value="NZ_BMEI01000002.1"/>
</dbReference>
<dbReference type="InterPro" id="IPR000073">
    <property type="entry name" value="AB_hydrolase_1"/>
</dbReference>
<evidence type="ECO:0000313" key="4">
    <source>
        <dbReference type="Proteomes" id="UP000305451"/>
    </source>
</evidence>
<dbReference type="PANTHER" id="PTHR32268:SF11">
    <property type="entry name" value="HOMOSERINE O-ACETYLTRANSFERASE"/>
    <property type="match status" value="1"/>
</dbReference>
<dbReference type="EMBL" id="SRXV01000002">
    <property type="protein sequence ID" value="TGY92870.1"/>
    <property type="molecule type" value="Genomic_DNA"/>
</dbReference>
<evidence type="ECO:0000256" key="1">
    <source>
        <dbReference type="ARBA" id="ARBA00022679"/>
    </source>
</evidence>
<dbReference type="InterPro" id="IPR008220">
    <property type="entry name" value="HAT_MetX-like"/>
</dbReference>
<accession>A0A4S2HAC8</accession>
<dbReference type="GO" id="GO:0008899">
    <property type="term" value="F:homoserine O-succinyltransferase activity"/>
    <property type="evidence" value="ECO:0007669"/>
    <property type="project" value="UniProtKB-EC"/>
</dbReference>
<keyword evidence="3" id="KW-0012">Acyltransferase</keyword>
<name>A0A4S2HAC8_9PROT</name>
<dbReference type="OrthoDB" id="9800754at2"/>
<dbReference type="Gene3D" id="3.40.50.1820">
    <property type="entry name" value="alpha/beta hydrolase"/>
    <property type="match status" value="1"/>
</dbReference>
<reference evidence="3 4" key="1">
    <citation type="journal article" date="2013" name="Int. J. Syst. Evol. Microbiol.">
        <title>Marinicauda pacifica gen. nov., sp. nov., a prosthecate alphaproteobacterium of the family Hyphomonadaceae isolated from deep seawater.</title>
        <authorList>
            <person name="Zhang X.Y."/>
            <person name="Li G.W."/>
            <person name="Wang C.S."/>
            <person name="Zhang Y.J."/>
            <person name="Xu X.W."/>
            <person name="Li H."/>
            <person name="Liu A."/>
            <person name="Liu C."/>
            <person name="Xie B.B."/>
            <person name="Qin Q.L."/>
            <person name="Xu Z."/>
            <person name="Chen X.L."/>
            <person name="Zhou B.C."/>
            <person name="Zhang Y.Z."/>
        </authorList>
    </citation>
    <scope>NUCLEOTIDE SEQUENCE [LARGE SCALE GENOMIC DNA]</scope>
    <source>
        <strain evidence="3 4">P-1 km-3</strain>
    </source>
</reference>
<dbReference type="GO" id="GO:0004414">
    <property type="term" value="F:homoserine O-acetyltransferase activity"/>
    <property type="evidence" value="ECO:0007669"/>
    <property type="project" value="TreeGrafter"/>
</dbReference>
<dbReference type="Pfam" id="PF00561">
    <property type="entry name" value="Abhydrolase_1"/>
    <property type="match status" value="1"/>
</dbReference>
<organism evidence="3 4">
    <name type="scientific">Marinicauda pacifica</name>
    <dbReference type="NCBI Taxonomy" id="1133559"/>
    <lineage>
        <taxon>Bacteria</taxon>
        <taxon>Pseudomonadati</taxon>
        <taxon>Pseudomonadota</taxon>
        <taxon>Alphaproteobacteria</taxon>
        <taxon>Maricaulales</taxon>
        <taxon>Maricaulaceae</taxon>
        <taxon>Marinicauda</taxon>
    </lineage>
</organism>
<comment type="caution">
    <text evidence="3">The sequence shown here is derived from an EMBL/GenBank/DDBJ whole genome shotgun (WGS) entry which is preliminary data.</text>
</comment>
<dbReference type="InterPro" id="IPR029058">
    <property type="entry name" value="AB_hydrolase_fold"/>
</dbReference>
<keyword evidence="4" id="KW-1185">Reference proteome</keyword>
<evidence type="ECO:0000313" key="3">
    <source>
        <dbReference type="EMBL" id="TGY92870.1"/>
    </source>
</evidence>
<dbReference type="PANTHER" id="PTHR32268">
    <property type="entry name" value="HOMOSERINE O-ACETYLTRANSFERASE"/>
    <property type="match status" value="1"/>
</dbReference>